<evidence type="ECO:0000313" key="2">
    <source>
        <dbReference type="Proteomes" id="UP000046393"/>
    </source>
</evidence>
<keyword evidence="2" id="KW-1185">Reference proteome</keyword>
<dbReference type="Gene3D" id="2.60.40.3330">
    <property type="match status" value="1"/>
</dbReference>
<sequence length="152" mass="17641">MSNIKWICLLLLVLTITFVECNTECVWASGKLVCKKRPEGVLNATVTLFDKDGPSKVQLINPDDKMGFTTVNTLDGIFNVEGCASDYDWFFGIKNRPEASCLFVWFRFFQIYIRVHHYCNSPKGEFLKVLPTFRVFVPESYDYHMRHPIELD</sequence>
<name>A0A0N5APV3_9BILA</name>
<accession>A0A0N5APV3</accession>
<feature type="signal peptide" evidence="1">
    <location>
        <begin position="1"/>
        <end position="21"/>
    </location>
</feature>
<feature type="chain" id="PRO_5005893312" evidence="1">
    <location>
        <begin position="22"/>
        <end position="152"/>
    </location>
</feature>
<keyword evidence="1" id="KW-0732">Signal</keyword>
<protein>
    <submittedName>
        <fullName evidence="3">Transthyretin-like family protein</fullName>
    </submittedName>
</protein>
<dbReference type="Proteomes" id="UP000046393">
    <property type="component" value="Unplaced"/>
</dbReference>
<reference evidence="3" key="1">
    <citation type="submission" date="2017-02" db="UniProtKB">
        <authorList>
            <consortium name="WormBaseParasite"/>
        </authorList>
    </citation>
    <scope>IDENTIFICATION</scope>
</reference>
<organism evidence="2 3">
    <name type="scientific">Syphacia muris</name>
    <dbReference type="NCBI Taxonomy" id="451379"/>
    <lineage>
        <taxon>Eukaryota</taxon>
        <taxon>Metazoa</taxon>
        <taxon>Ecdysozoa</taxon>
        <taxon>Nematoda</taxon>
        <taxon>Chromadorea</taxon>
        <taxon>Rhabditida</taxon>
        <taxon>Spirurina</taxon>
        <taxon>Oxyuridomorpha</taxon>
        <taxon>Oxyuroidea</taxon>
        <taxon>Oxyuridae</taxon>
        <taxon>Syphacia</taxon>
    </lineage>
</organism>
<dbReference type="WBParaSite" id="SMUV_0000669301-mRNA-1">
    <property type="protein sequence ID" value="SMUV_0000669301-mRNA-1"/>
    <property type="gene ID" value="SMUV_0000669301"/>
</dbReference>
<evidence type="ECO:0000256" key="1">
    <source>
        <dbReference type="SAM" id="SignalP"/>
    </source>
</evidence>
<evidence type="ECO:0000313" key="3">
    <source>
        <dbReference type="WBParaSite" id="SMUV_0000669301-mRNA-1"/>
    </source>
</evidence>
<proteinExistence type="predicted"/>
<dbReference type="AlphaFoldDB" id="A0A0N5APV3"/>
<dbReference type="InterPro" id="IPR038479">
    <property type="entry name" value="Transthyretin-like_sf"/>
</dbReference>